<evidence type="ECO:0000256" key="6">
    <source>
        <dbReference type="ARBA" id="ARBA00023242"/>
    </source>
</evidence>
<organism evidence="9">
    <name type="scientific">Melampsora larici-populina (strain 98AG31 / pathotype 3-4-7)</name>
    <name type="common">Poplar leaf rust fungus</name>
    <dbReference type="NCBI Taxonomy" id="747676"/>
    <lineage>
        <taxon>Eukaryota</taxon>
        <taxon>Fungi</taxon>
        <taxon>Dikarya</taxon>
        <taxon>Basidiomycota</taxon>
        <taxon>Pucciniomycotina</taxon>
        <taxon>Pucciniomycetes</taxon>
        <taxon>Pucciniales</taxon>
        <taxon>Melampsoraceae</taxon>
        <taxon>Melampsora</taxon>
    </lineage>
</organism>
<evidence type="ECO:0008006" key="10">
    <source>
        <dbReference type="Google" id="ProtNLM"/>
    </source>
</evidence>
<dbReference type="GeneID" id="18936286"/>
<evidence type="ECO:0000313" key="8">
    <source>
        <dbReference type="EMBL" id="EGG01368.1"/>
    </source>
</evidence>
<dbReference type="STRING" id="747676.F4S1X0"/>
<evidence type="ECO:0000256" key="1">
    <source>
        <dbReference type="ARBA" id="ARBA00022723"/>
    </source>
</evidence>
<dbReference type="InParanoid" id="F4S1X0"/>
<feature type="compositionally biased region" description="Basic residues" evidence="7">
    <location>
        <begin position="23"/>
        <end position="33"/>
    </location>
</feature>
<keyword evidence="5" id="KW-0804">Transcription</keyword>
<feature type="compositionally biased region" description="Low complexity" evidence="7">
    <location>
        <begin position="202"/>
        <end position="240"/>
    </location>
</feature>
<dbReference type="GO" id="GO:0046872">
    <property type="term" value="F:metal ion binding"/>
    <property type="evidence" value="ECO:0007669"/>
    <property type="project" value="UniProtKB-KW"/>
</dbReference>
<evidence type="ECO:0000256" key="4">
    <source>
        <dbReference type="ARBA" id="ARBA00023125"/>
    </source>
</evidence>
<evidence type="ECO:0000256" key="7">
    <source>
        <dbReference type="SAM" id="MobiDB-lite"/>
    </source>
</evidence>
<feature type="region of interest" description="Disordered" evidence="7">
    <location>
        <begin position="190"/>
        <end position="240"/>
    </location>
</feature>
<keyword evidence="3" id="KW-0805">Transcription regulation</keyword>
<dbReference type="PANTHER" id="PTHR47659">
    <property type="entry name" value="ZN(II)2CYS6 TRANSCRIPTION FACTOR (EUROFUNG)-RELATED"/>
    <property type="match status" value="1"/>
</dbReference>
<dbReference type="InterPro" id="IPR050335">
    <property type="entry name" value="ERT1_acuK_gluconeogen_tf"/>
</dbReference>
<dbReference type="HOGENOM" id="CLU_943592_0_0_1"/>
<evidence type="ECO:0000256" key="3">
    <source>
        <dbReference type="ARBA" id="ARBA00023015"/>
    </source>
</evidence>
<dbReference type="GO" id="GO:0003677">
    <property type="term" value="F:DNA binding"/>
    <property type="evidence" value="ECO:0007669"/>
    <property type="project" value="UniProtKB-KW"/>
</dbReference>
<dbReference type="PANTHER" id="PTHR47659:SF7">
    <property type="entry name" value="FUNGAL TRANSCRIPTIONAL REGULATORY PROTEIN, N-TERMINAL DOMAIN-CONTAINING PROTEIN"/>
    <property type="match status" value="1"/>
</dbReference>
<dbReference type="OrthoDB" id="2502491at2759"/>
<dbReference type="AlphaFoldDB" id="F4S1X0"/>
<name>F4S1X0_MELLP</name>
<accession>F4S1X0</accession>
<dbReference type="KEGG" id="mlr:MELLADRAFT_92538"/>
<feature type="compositionally biased region" description="Polar residues" evidence="7">
    <location>
        <begin position="129"/>
        <end position="147"/>
    </location>
</feature>
<feature type="region of interest" description="Disordered" evidence="7">
    <location>
        <begin position="16"/>
        <end position="35"/>
    </location>
</feature>
<dbReference type="eggNOG" id="ENOG502S5JI">
    <property type="taxonomic scope" value="Eukaryota"/>
</dbReference>
<evidence type="ECO:0000313" key="9">
    <source>
        <dbReference type="Proteomes" id="UP000001072"/>
    </source>
</evidence>
<keyword evidence="1" id="KW-0479">Metal-binding</keyword>
<feature type="region of interest" description="Disordered" evidence="7">
    <location>
        <begin position="129"/>
        <end position="153"/>
    </location>
</feature>
<proteinExistence type="predicted"/>
<dbReference type="EMBL" id="GL883139">
    <property type="protein sequence ID" value="EGG01368.1"/>
    <property type="molecule type" value="Genomic_DNA"/>
</dbReference>
<sequence length="295" mass="33498">MYPSIHNYHHHHHPYHLISSYPHPHHHHHHHSRSQFPINLPSIQSLLQEVDGQSLNSNPLSSIDLTLPPLKSFEPNPNLNYLYFPQSDSNQNKINQPLQITNQHHHQILNQHFIEHDSYHQSRSNLNRLSNQLHPNQSNYKLSSKSILNRPKRKQVKRACQNCQKACKGCADSRPCPRCVIHGLTNTCRDAPRKSELSKSPTSSSSTSASGSGSASSSSTSLHSSASSSSSDLSDSSLSHQNKRLYQRPDHHSMENDHYQHISIKCSNVFTNQTTQNIQNIQIHQNHSIQNFSNS</sequence>
<keyword evidence="9" id="KW-1185">Reference proteome</keyword>
<dbReference type="RefSeq" id="XP_007415469.1">
    <property type="nucleotide sequence ID" value="XM_007415407.1"/>
</dbReference>
<keyword evidence="2" id="KW-0862">Zinc</keyword>
<gene>
    <name evidence="8" type="ORF">MELLADRAFT_92538</name>
</gene>
<dbReference type="VEuPathDB" id="FungiDB:MELLADRAFT_92538"/>
<reference evidence="9" key="1">
    <citation type="journal article" date="2011" name="Proc. Natl. Acad. Sci. U.S.A.">
        <title>Obligate biotrophy features unraveled by the genomic analysis of rust fungi.</title>
        <authorList>
            <person name="Duplessis S."/>
            <person name="Cuomo C.A."/>
            <person name="Lin Y.-C."/>
            <person name="Aerts A."/>
            <person name="Tisserant E."/>
            <person name="Veneault-Fourrey C."/>
            <person name="Joly D.L."/>
            <person name="Hacquard S."/>
            <person name="Amselem J."/>
            <person name="Cantarel B.L."/>
            <person name="Chiu R."/>
            <person name="Coutinho P.M."/>
            <person name="Feau N."/>
            <person name="Field M."/>
            <person name="Frey P."/>
            <person name="Gelhaye E."/>
            <person name="Goldberg J."/>
            <person name="Grabherr M.G."/>
            <person name="Kodira C.D."/>
            <person name="Kohler A."/>
            <person name="Kuees U."/>
            <person name="Lindquist E.A."/>
            <person name="Lucas S.M."/>
            <person name="Mago R."/>
            <person name="Mauceli E."/>
            <person name="Morin E."/>
            <person name="Murat C."/>
            <person name="Pangilinan J.L."/>
            <person name="Park R."/>
            <person name="Pearson M."/>
            <person name="Quesneville H."/>
            <person name="Rouhier N."/>
            <person name="Sakthikumar S."/>
            <person name="Salamov A.A."/>
            <person name="Schmutz J."/>
            <person name="Selles B."/>
            <person name="Shapiro H."/>
            <person name="Tanguay P."/>
            <person name="Tuskan G.A."/>
            <person name="Henrissat B."/>
            <person name="Van de Peer Y."/>
            <person name="Rouze P."/>
            <person name="Ellis J.G."/>
            <person name="Dodds P.N."/>
            <person name="Schein J.E."/>
            <person name="Zhong S."/>
            <person name="Hamelin R.C."/>
            <person name="Grigoriev I.V."/>
            <person name="Szabo L.J."/>
            <person name="Martin F."/>
        </authorList>
    </citation>
    <scope>NUCLEOTIDE SEQUENCE [LARGE SCALE GENOMIC DNA]</scope>
    <source>
        <strain evidence="9">98AG31 / pathotype 3-4-7</strain>
    </source>
</reference>
<keyword evidence="6" id="KW-0539">Nucleus</keyword>
<evidence type="ECO:0000256" key="2">
    <source>
        <dbReference type="ARBA" id="ARBA00022833"/>
    </source>
</evidence>
<keyword evidence="4" id="KW-0238">DNA-binding</keyword>
<evidence type="ECO:0000256" key="5">
    <source>
        <dbReference type="ARBA" id="ARBA00023163"/>
    </source>
</evidence>
<protein>
    <recommendedName>
        <fullName evidence="10">Zn(2)-C6 fungal-type domain-containing protein</fullName>
    </recommendedName>
</protein>
<dbReference type="Proteomes" id="UP000001072">
    <property type="component" value="Unassembled WGS sequence"/>
</dbReference>